<gene>
    <name evidence="2" type="ORF">LX95_00869</name>
</gene>
<protein>
    <recommendedName>
        <fullName evidence="4">4-amino-4-deoxy-L-arabinose transferase-like glycosyltransferase</fullName>
    </recommendedName>
</protein>
<feature type="transmembrane region" description="Helical" evidence="1">
    <location>
        <begin position="6"/>
        <end position="28"/>
    </location>
</feature>
<feature type="transmembrane region" description="Helical" evidence="1">
    <location>
        <begin position="277"/>
        <end position="298"/>
    </location>
</feature>
<evidence type="ECO:0000256" key="1">
    <source>
        <dbReference type="SAM" id="Phobius"/>
    </source>
</evidence>
<feature type="transmembrane region" description="Helical" evidence="1">
    <location>
        <begin position="402"/>
        <end position="421"/>
    </location>
</feature>
<sequence>MLYLESVFIGALRIIGFCLIIFVVKTIVSAKKQSQFGFDYLIPRLVTFLSVIIITGFLLTQLNAYDSFVLLTIIWVFMLLIFLNLNKKSPLKTQLKIIKTRSLIYIVKTIENRQPLINFKKIKKKRAALQTSKNPKQKLSTTHIYWQIGIGFFMGILGFFSRLYFYRFDRYALSDIWYKDLSRMKYLSDQVWFFHSGSMTGEFLLINLYGTLTGLSDSIALESFGLIEVAILALVIFWFCYRSFNRSFFPALSSSLFFIFFYMFLPINIDLSTMHKSVFLALIIGLPAILFIHSPKILKGKISTYFRWMIYIFTATFLINLFVAIYVLFPIVLLSFLLRYKDVYIRKSFYAYSISAVFIFLMHYIASIVLGQDFLNFIASNIYAYNTYTYAPQLAVPIDQLLLIYGYLACSLTALVLPFAVKNIKKWSLILILLIQLDLLLLAAIYKVDFIDLDLLNQALTVFIPIMAGIFFYFINLFFETIMKPKREFIAVKLLLSLSIIGMVLFSLYDDTIAKIPFRKEVKNEQVLAAYDKIENDLLPYSYGVVNDEQTKVISMGNHFFLTYNYFFSEYLNQDLEYFKNKENLIYLRNNPDIIPPKSILVFDYKDRENSIQIEKALQTLKQRGRNIRIFYKNSLVSVYEIINEPKQSHVRELLF</sequence>
<accession>A0A2W7IC14</accession>
<keyword evidence="1" id="KW-1133">Transmembrane helix</keyword>
<organism evidence="2 3">
    <name type="scientific">Mesonia algae</name>
    <dbReference type="NCBI Taxonomy" id="213248"/>
    <lineage>
        <taxon>Bacteria</taxon>
        <taxon>Pseudomonadati</taxon>
        <taxon>Bacteroidota</taxon>
        <taxon>Flavobacteriia</taxon>
        <taxon>Flavobacteriales</taxon>
        <taxon>Flavobacteriaceae</taxon>
        <taxon>Mesonia</taxon>
    </lineage>
</organism>
<feature type="transmembrane region" description="Helical" evidence="1">
    <location>
        <begin position="491"/>
        <end position="509"/>
    </location>
</feature>
<proteinExistence type="predicted"/>
<feature type="transmembrane region" description="Helical" evidence="1">
    <location>
        <begin position="458"/>
        <end position="479"/>
    </location>
</feature>
<feature type="transmembrane region" description="Helical" evidence="1">
    <location>
        <begin position="40"/>
        <end position="62"/>
    </location>
</feature>
<feature type="transmembrane region" description="Helical" evidence="1">
    <location>
        <begin position="247"/>
        <end position="265"/>
    </location>
</feature>
<dbReference type="RefSeq" id="WP_111540208.1">
    <property type="nucleotide sequence ID" value="NZ_QKYV01000002.1"/>
</dbReference>
<keyword evidence="3" id="KW-1185">Reference proteome</keyword>
<dbReference type="Proteomes" id="UP000249542">
    <property type="component" value="Unassembled WGS sequence"/>
</dbReference>
<feature type="transmembrane region" description="Helical" evidence="1">
    <location>
        <begin position="310"/>
        <end position="337"/>
    </location>
</feature>
<name>A0A2W7IC14_9FLAO</name>
<feature type="transmembrane region" description="Helical" evidence="1">
    <location>
        <begin position="144"/>
        <end position="165"/>
    </location>
</feature>
<evidence type="ECO:0000313" key="3">
    <source>
        <dbReference type="Proteomes" id="UP000249542"/>
    </source>
</evidence>
<dbReference type="EMBL" id="QKYV01000002">
    <property type="protein sequence ID" value="PZW42555.1"/>
    <property type="molecule type" value="Genomic_DNA"/>
</dbReference>
<feature type="transmembrane region" description="Helical" evidence="1">
    <location>
        <begin position="68"/>
        <end position="86"/>
    </location>
</feature>
<feature type="transmembrane region" description="Helical" evidence="1">
    <location>
        <begin position="349"/>
        <end position="370"/>
    </location>
</feature>
<dbReference type="AlphaFoldDB" id="A0A2W7IC14"/>
<comment type="caution">
    <text evidence="2">The sequence shown here is derived from an EMBL/GenBank/DDBJ whole genome shotgun (WGS) entry which is preliminary data.</text>
</comment>
<feature type="transmembrane region" description="Helical" evidence="1">
    <location>
        <begin position="428"/>
        <end position="446"/>
    </location>
</feature>
<evidence type="ECO:0000313" key="2">
    <source>
        <dbReference type="EMBL" id="PZW42555.1"/>
    </source>
</evidence>
<keyword evidence="1" id="KW-0812">Transmembrane</keyword>
<feature type="transmembrane region" description="Helical" evidence="1">
    <location>
        <begin position="219"/>
        <end position="241"/>
    </location>
</feature>
<keyword evidence="1" id="KW-0472">Membrane</keyword>
<evidence type="ECO:0008006" key="4">
    <source>
        <dbReference type="Google" id="ProtNLM"/>
    </source>
</evidence>
<reference evidence="2 3" key="1">
    <citation type="submission" date="2018-06" db="EMBL/GenBank/DDBJ databases">
        <title>Genomic Encyclopedia of Archaeal and Bacterial Type Strains, Phase II (KMG-II): from individual species to whole genera.</title>
        <authorList>
            <person name="Goeker M."/>
        </authorList>
    </citation>
    <scope>NUCLEOTIDE SEQUENCE [LARGE SCALE GENOMIC DNA]</scope>
    <source>
        <strain evidence="2 3">DSM 15361</strain>
    </source>
</reference>